<organism evidence="11 12">
    <name type="scientific">Gordonia jinhuaensis</name>
    <dbReference type="NCBI Taxonomy" id="1517702"/>
    <lineage>
        <taxon>Bacteria</taxon>
        <taxon>Bacillati</taxon>
        <taxon>Actinomycetota</taxon>
        <taxon>Actinomycetes</taxon>
        <taxon>Mycobacteriales</taxon>
        <taxon>Gordoniaceae</taxon>
        <taxon>Gordonia</taxon>
    </lineage>
</organism>
<evidence type="ECO:0000256" key="3">
    <source>
        <dbReference type="ARBA" id="ARBA00022840"/>
    </source>
</evidence>
<dbReference type="EMBL" id="BMGC01000032">
    <property type="protein sequence ID" value="GGB42777.1"/>
    <property type="molecule type" value="Genomic_DNA"/>
</dbReference>
<keyword evidence="1 8" id="KW-0436">Ligase</keyword>
<comment type="caution">
    <text evidence="11">The sequence shown here is derived from an EMBL/GenBank/DDBJ whole genome shotgun (WGS) entry which is preliminary data.</text>
</comment>
<name>A0A916TH12_9ACTN</name>
<evidence type="ECO:0000256" key="9">
    <source>
        <dbReference type="PROSITE-ProRule" id="PRU00182"/>
    </source>
</evidence>
<sequence>MIAARGGYDKMGTVSVSDSTATETASTSATGDVIDELQWRGLIAQSTDLDALRASLAEGPMTLYSGFDPTAPSLHAGHLVPLLTLRRFQIAGHRPIALAGGATGMIGDPRDVGERTMQSAETVAESAVRIAGQLRRFLDFGDEAQTDSQTEAGGKGSAPGANLAIEANNMEWTGPMTAIEFLRDIGKHFSVNVMLARDTVRRRLEADGMSYTEFSYMLLQANDFVELSRRHECRLQIGGSDQWGNIVAGVDLGRRLSTPTLHALTVPLVTSSDGKKFGKSTGGGSLWLDPEMTSPYAWYQYFVNTADADVVRYLKWFTFLDQAEIAELEKATEETPHLRLAQKRLAAEMTTLIHGADATKAVELASQALFGRADIAELDERTLQAALSETEIADFSGTPPTIVELLVGTGLADGNKAARRTVSEGGAYVNNVKVTDEAWTPSPDDLLHGSWLVIRRGKRNFAGARISA</sequence>
<comment type="similarity">
    <text evidence="8">Belongs to the class-I aminoacyl-tRNA synthetase family. TyrS type 1 subfamily.</text>
</comment>
<gene>
    <name evidence="8 11" type="primary">tyrS</name>
    <name evidence="11" type="ORF">GCM10011489_32880</name>
</gene>
<feature type="short sequence motif" description="'KMSKS' region" evidence="8">
    <location>
        <begin position="276"/>
        <end position="280"/>
    </location>
</feature>
<dbReference type="GO" id="GO:0003723">
    <property type="term" value="F:RNA binding"/>
    <property type="evidence" value="ECO:0007669"/>
    <property type="project" value="UniProtKB-KW"/>
</dbReference>
<dbReference type="Pfam" id="PF00579">
    <property type="entry name" value="tRNA-synt_1b"/>
    <property type="match status" value="1"/>
</dbReference>
<evidence type="ECO:0000256" key="4">
    <source>
        <dbReference type="ARBA" id="ARBA00022884"/>
    </source>
</evidence>
<dbReference type="NCBIfam" id="TIGR00234">
    <property type="entry name" value="tyrS"/>
    <property type="match status" value="1"/>
</dbReference>
<dbReference type="SUPFAM" id="SSF55174">
    <property type="entry name" value="Alpha-L RNA-binding motif"/>
    <property type="match status" value="1"/>
</dbReference>
<dbReference type="GO" id="GO:0004831">
    <property type="term" value="F:tyrosine-tRNA ligase activity"/>
    <property type="evidence" value="ECO:0007669"/>
    <property type="project" value="UniProtKB-UniRule"/>
</dbReference>
<evidence type="ECO:0000256" key="8">
    <source>
        <dbReference type="HAMAP-Rule" id="MF_02006"/>
    </source>
</evidence>
<dbReference type="GO" id="GO:0006437">
    <property type="term" value="P:tyrosyl-tRNA aminoacylation"/>
    <property type="evidence" value="ECO:0007669"/>
    <property type="project" value="UniProtKB-UniRule"/>
</dbReference>
<dbReference type="InterPro" id="IPR054608">
    <property type="entry name" value="SYY-like_C"/>
</dbReference>
<dbReference type="Gene3D" id="3.40.50.620">
    <property type="entry name" value="HUPs"/>
    <property type="match status" value="1"/>
</dbReference>
<dbReference type="PANTHER" id="PTHR11766">
    <property type="entry name" value="TYROSYL-TRNA SYNTHETASE"/>
    <property type="match status" value="1"/>
</dbReference>
<dbReference type="SUPFAM" id="SSF52374">
    <property type="entry name" value="Nucleotidylyl transferase"/>
    <property type="match status" value="1"/>
</dbReference>
<feature type="binding site" evidence="8">
    <location>
        <position position="279"/>
    </location>
    <ligand>
        <name>ATP</name>
        <dbReference type="ChEBI" id="CHEBI:30616"/>
    </ligand>
</feature>
<dbReference type="AlphaFoldDB" id="A0A916TH12"/>
<dbReference type="InterPro" id="IPR036986">
    <property type="entry name" value="S4_RNA-bd_sf"/>
</dbReference>
<dbReference type="PRINTS" id="PR01040">
    <property type="entry name" value="TRNASYNTHTYR"/>
</dbReference>
<reference evidence="11" key="1">
    <citation type="journal article" date="2014" name="Int. J. Syst. Evol. Microbiol.">
        <title>Complete genome sequence of Corynebacterium casei LMG S-19264T (=DSM 44701T), isolated from a smear-ripened cheese.</title>
        <authorList>
            <consortium name="US DOE Joint Genome Institute (JGI-PGF)"/>
            <person name="Walter F."/>
            <person name="Albersmeier A."/>
            <person name="Kalinowski J."/>
            <person name="Ruckert C."/>
        </authorList>
    </citation>
    <scope>NUCLEOTIDE SEQUENCE</scope>
    <source>
        <strain evidence="11">CGMCC 1.12827</strain>
    </source>
</reference>
<keyword evidence="12" id="KW-1185">Reference proteome</keyword>
<comment type="subcellular location">
    <subcellularLocation>
        <location evidence="8">Cytoplasm</location>
    </subcellularLocation>
</comment>
<protein>
    <recommendedName>
        <fullName evidence="8">Tyrosine--tRNA ligase</fullName>
        <ecNumber evidence="8">6.1.1.1</ecNumber>
    </recommendedName>
    <alternativeName>
        <fullName evidence="8">Tyrosyl-tRNA synthetase</fullName>
        <shortName evidence="8">TyrRS</shortName>
    </alternativeName>
</protein>
<dbReference type="CDD" id="cd00805">
    <property type="entry name" value="TyrRS_core"/>
    <property type="match status" value="1"/>
</dbReference>
<dbReference type="GO" id="GO:0005524">
    <property type="term" value="F:ATP binding"/>
    <property type="evidence" value="ECO:0007669"/>
    <property type="project" value="UniProtKB-UniRule"/>
</dbReference>
<dbReference type="PANTHER" id="PTHR11766:SF0">
    <property type="entry name" value="TYROSINE--TRNA LIGASE, MITOCHONDRIAL"/>
    <property type="match status" value="1"/>
</dbReference>
<evidence type="ECO:0000259" key="10">
    <source>
        <dbReference type="Pfam" id="PF22421"/>
    </source>
</evidence>
<evidence type="ECO:0000256" key="7">
    <source>
        <dbReference type="ARBA" id="ARBA00048248"/>
    </source>
</evidence>
<feature type="binding site" evidence="8">
    <location>
        <position position="220"/>
    </location>
    <ligand>
        <name>L-tyrosine</name>
        <dbReference type="ChEBI" id="CHEBI:58315"/>
    </ligand>
</feature>
<evidence type="ECO:0000256" key="5">
    <source>
        <dbReference type="ARBA" id="ARBA00022917"/>
    </source>
</evidence>
<evidence type="ECO:0000256" key="1">
    <source>
        <dbReference type="ARBA" id="ARBA00022598"/>
    </source>
</evidence>
<feature type="domain" description="Tyrosine--tRNA ligase SYY-like C-terminal" evidence="10">
    <location>
        <begin position="388"/>
        <end position="461"/>
    </location>
</feature>
<dbReference type="InterPro" id="IPR002305">
    <property type="entry name" value="aa-tRNA-synth_Ic"/>
</dbReference>
<dbReference type="Gene3D" id="1.10.240.10">
    <property type="entry name" value="Tyrosyl-Transfer RNA Synthetase"/>
    <property type="match status" value="1"/>
</dbReference>
<dbReference type="InterPro" id="IPR014729">
    <property type="entry name" value="Rossmann-like_a/b/a_fold"/>
</dbReference>
<keyword evidence="6 8" id="KW-0030">Aminoacyl-tRNA synthetase</keyword>
<feature type="short sequence motif" description="'HIGH' region" evidence="8">
    <location>
        <begin position="69"/>
        <end position="78"/>
    </location>
</feature>
<evidence type="ECO:0000256" key="2">
    <source>
        <dbReference type="ARBA" id="ARBA00022741"/>
    </source>
</evidence>
<feature type="binding site" evidence="8">
    <location>
        <position position="216"/>
    </location>
    <ligand>
        <name>L-tyrosine</name>
        <dbReference type="ChEBI" id="CHEBI:58315"/>
    </ligand>
</feature>
<dbReference type="InterPro" id="IPR024107">
    <property type="entry name" value="Tyr-tRNA-ligase_bac_1"/>
</dbReference>
<dbReference type="GO" id="GO:0005829">
    <property type="term" value="C:cytosol"/>
    <property type="evidence" value="ECO:0007669"/>
    <property type="project" value="TreeGrafter"/>
</dbReference>
<dbReference type="FunFam" id="1.10.240.10:FF:000001">
    <property type="entry name" value="Tyrosine--tRNA ligase"/>
    <property type="match status" value="1"/>
</dbReference>
<comment type="subunit">
    <text evidence="8">Homodimer.</text>
</comment>
<dbReference type="EC" id="6.1.1.1" evidence="8"/>
<dbReference type="Gene3D" id="3.10.290.10">
    <property type="entry name" value="RNA-binding S4 domain"/>
    <property type="match status" value="1"/>
</dbReference>
<dbReference type="Proteomes" id="UP000621454">
    <property type="component" value="Unassembled WGS sequence"/>
</dbReference>
<dbReference type="HAMAP" id="MF_02006">
    <property type="entry name" value="Tyr_tRNA_synth_type1"/>
    <property type="match status" value="1"/>
</dbReference>
<dbReference type="InterPro" id="IPR002307">
    <property type="entry name" value="Tyr-tRNA-ligase"/>
</dbReference>
<evidence type="ECO:0000313" key="12">
    <source>
        <dbReference type="Proteomes" id="UP000621454"/>
    </source>
</evidence>
<feature type="binding site" evidence="8">
    <location>
        <position position="64"/>
    </location>
    <ligand>
        <name>L-tyrosine</name>
        <dbReference type="ChEBI" id="CHEBI:58315"/>
    </ligand>
</feature>
<dbReference type="Pfam" id="PF22421">
    <property type="entry name" value="SYY_C-terminal"/>
    <property type="match status" value="1"/>
</dbReference>
<evidence type="ECO:0000313" key="11">
    <source>
        <dbReference type="EMBL" id="GGB42777.1"/>
    </source>
</evidence>
<reference evidence="11" key="2">
    <citation type="submission" date="2020-09" db="EMBL/GenBank/DDBJ databases">
        <authorList>
            <person name="Sun Q."/>
            <person name="Zhou Y."/>
        </authorList>
    </citation>
    <scope>NUCLEOTIDE SEQUENCE</scope>
    <source>
        <strain evidence="11">CGMCC 1.12827</strain>
    </source>
</reference>
<keyword evidence="5 8" id="KW-0648">Protein biosynthesis</keyword>
<keyword evidence="4 9" id="KW-0694">RNA-binding</keyword>
<comment type="catalytic activity">
    <reaction evidence="7 8">
        <text>tRNA(Tyr) + L-tyrosine + ATP = L-tyrosyl-tRNA(Tyr) + AMP + diphosphate + H(+)</text>
        <dbReference type="Rhea" id="RHEA:10220"/>
        <dbReference type="Rhea" id="RHEA-COMP:9706"/>
        <dbReference type="Rhea" id="RHEA-COMP:9707"/>
        <dbReference type="ChEBI" id="CHEBI:15378"/>
        <dbReference type="ChEBI" id="CHEBI:30616"/>
        <dbReference type="ChEBI" id="CHEBI:33019"/>
        <dbReference type="ChEBI" id="CHEBI:58315"/>
        <dbReference type="ChEBI" id="CHEBI:78442"/>
        <dbReference type="ChEBI" id="CHEBI:78536"/>
        <dbReference type="ChEBI" id="CHEBI:456215"/>
        <dbReference type="EC" id="6.1.1.1"/>
    </reaction>
</comment>
<dbReference type="InterPro" id="IPR024088">
    <property type="entry name" value="Tyr-tRNA-ligase_bac-type"/>
</dbReference>
<dbReference type="InterPro" id="IPR001412">
    <property type="entry name" value="aa-tRNA-synth_I_CS"/>
</dbReference>
<comment type="function">
    <text evidence="8">Catalyzes the attachment of tyrosine to tRNA(Tyr) in a two-step reaction: tyrosine is first activated by ATP to form Tyr-AMP and then transferred to the acceptor end of tRNA(Tyr).</text>
</comment>
<evidence type="ECO:0000256" key="6">
    <source>
        <dbReference type="ARBA" id="ARBA00023146"/>
    </source>
</evidence>
<dbReference type="PROSITE" id="PS00178">
    <property type="entry name" value="AA_TRNA_LIGASE_I"/>
    <property type="match status" value="1"/>
</dbReference>
<keyword evidence="8" id="KW-0963">Cytoplasm</keyword>
<keyword evidence="3 8" id="KW-0067">ATP-binding</keyword>
<dbReference type="PROSITE" id="PS50889">
    <property type="entry name" value="S4"/>
    <property type="match status" value="1"/>
</dbReference>
<accession>A0A916TH12</accession>
<keyword evidence="2 8" id="KW-0547">Nucleotide-binding</keyword>
<proteinExistence type="inferred from homology"/>